<reference evidence="2" key="1">
    <citation type="submission" date="2020-07" db="EMBL/GenBank/DDBJ databases">
        <title>Draft Genome Sequence of a Deep-Sea Yeast, Naganishia (Cryptococcus) liquefaciens strain N6.</title>
        <authorList>
            <person name="Han Y.W."/>
            <person name="Kajitani R."/>
            <person name="Morimoto H."/>
            <person name="Parhat M."/>
            <person name="Tsubouchi H."/>
            <person name="Bakenova O."/>
            <person name="Ogata M."/>
            <person name="Argunhan B."/>
            <person name="Aoki R."/>
            <person name="Kajiwara S."/>
            <person name="Itoh T."/>
            <person name="Iwasaki H."/>
        </authorList>
    </citation>
    <scope>NUCLEOTIDE SEQUENCE</scope>
    <source>
        <strain evidence="2">N6</strain>
    </source>
</reference>
<keyword evidence="3" id="KW-1185">Reference proteome</keyword>
<dbReference type="AlphaFoldDB" id="A0A8H3TT59"/>
<dbReference type="Proteomes" id="UP000620104">
    <property type="component" value="Unassembled WGS sequence"/>
</dbReference>
<evidence type="ECO:0000313" key="3">
    <source>
        <dbReference type="Proteomes" id="UP000620104"/>
    </source>
</evidence>
<evidence type="ECO:0000313" key="2">
    <source>
        <dbReference type="EMBL" id="GHJ86638.1"/>
    </source>
</evidence>
<gene>
    <name evidence="2" type="ORF">NliqN6_3040</name>
</gene>
<sequence length="123" mass="13149">MDSSVSFGVKFRVGTIRLNLLFDKSYPPIRTHPPNTIDLSAPSLFSSHAVDLPTSHDPVNPDRSNTAAPLANPVDSALDNSADAAPAAVTRRRYLIRASKGIPWGSLPAVVSRLPGAEFVSEE</sequence>
<accession>A0A8H3TT59</accession>
<dbReference type="EMBL" id="BLZA01000019">
    <property type="protein sequence ID" value="GHJ86638.1"/>
    <property type="molecule type" value="Genomic_DNA"/>
</dbReference>
<evidence type="ECO:0000256" key="1">
    <source>
        <dbReference type="SAM" id="MobiDB-lite"/>
    </source>
</evidence>
<proteinExistence type="predicted"/>
<protein>
    <submittedName>
        <fullName evidence="2">Uncharacterized protein</fullName>
    </submittedName>
</protein>
<feature type="region of interest" description="Disordered" evidence="1">
    <location>
        <begin position="49"/>
        <end position="78"/>
    </location>
</feature>
<name>A0A8H3TT59_9TREE</name>
<organism evidence="2 3">
    <name type="scientific">Naganishia liquefaciens</name>
    <dbReference type="NCBI Taxonomy" id="104408"/>
    <lineage>
        <taxon>Eukaryota</taxon>
        <taxon>Fungi</taxon>
        <taxon>Dikarya</taxon>
        <taxon>Basidiomycota</taxon>
        <taxon>Agaricomycotina</taxon>
        <taxon>Tremellomycetes</taxon>
        <taxon>Filobasidiales</taxon>
        <taxon>Filobasidiaceae</taxon>
        <taxon>Naganishia</taxon>
    </lineage>
</organism>
<comment type="caution">
    <text evidence="2">The sequence shown here is derived from an EMBL/GenBank/DDBJ whole genome shotgun (WGS) entry which is preliminary data.</text>
</comment>